<dbReference type="RefSeq" id="WP_083459002.1">
    <property type="nucleotide sequence ID" value="NZ_LAQT01000009.1"/>
</dbReference>
<evidence type="ECO:0000256" key="4">
    <source>
        <dbReference type="ARBA" id="ARBA00022553"/>
    </source>
</evidence>
<feature type="domain" description="Histidine kinase" evidence="10">
    <location>
        <begin position="396"/>
        <end position="610"/>
    </location>
</feature>
<keyword evidence="6" id="KW-0418">Kinase</keyword>
<keyword evidence="8" id="KW-0175">Coiled coil</keyword>
<dbReference type="PANTHER" id="PTHR42878:SF15">
    <property type="entry name" value="BACTERIOPHYTOCHROME"/>
    <property type="match status" value="1"/>
</dbReference>
<dbReference type="GO" id="GO:0007234">
    <property type="term" value="P:osmosensory signaling via phosphorelay pathway"/>
    <property type="evidence" value="ECO:0007669"/>
    <property type="project" value="TreeGrafter"/>
</dbReference>
<dbReference type="GO" id="GO:0030295">
    <property type="term" value="F:protein kinase activator activity"/>
    <property type="evidence" value="ECO:0007669"/>
    <property type="project" value="TreeGrafter"/>
</dbReference>
<dbReference type="EMBL" id="LAQT01000009">
    <property type="protein sequence ID" value="KPC52653.1"/>
    <property type="molecule type" value="Genomic_DNA"/>
</dbReference>
<dbReference type="PROSITE" id="PS50109">
    <property type="entry name" value="HIS_KIN"/>
    <property type="match status" value="1"/>
</dbReference>
<dbReference type="InterPro" id="IPR005467">
    <property type="entry name" value="His_kinase_dom"/>
</dbReference>
<dbReference type="STRING" id="857265.WG78_12435"/>
<evidence type="ECO:0000256" key="3">
    <source>
        <dbReference type="ARBA" id="ARBA00012438"/>
    </source>
</evidence>
<keyword evidence="9" id="KW-1133">Transmembrane helix</keyword>
<dbReference type="PRINTS" id="PR00344">
    <property type="entry name" value="BCTRLSENSOR"/>
</dbReference>
<dbReference type="InterPro" id="IPR035965">
    <property type="entry name" value="PAS-like_dom_sf"/>
</dbReference>
<dbReference type="Pfam" id="PF02518">
    <property type="entry name" value="HATPase_c"/>
    <property type="match status" value="1"/>
</dbReference>
<dbReference type="GO" id="GO:0005886">
    <property type="term" value="C:plasma membrane"/>
    <property type="evidence" value="ECO:0007669"/>
    <property type="project" value="UniProtKB-SubCell"/>
</dbReference>
<dbReference type="Pfam" id="PF08447">
    <property type="entry name" value="PAS_3"/>
    <property type="match status" value="1"/>
</dbReference>
<feature type="coiled-coil region" evidence="8">
    <location>
        <begin position="208"/>
        <end position="252"/>
    </location>
</feature>
<gene>
    <name evidence="14" type="primary">cph1_1</name>
    <name evidence="14" type="ORF">WG78_12435</name>
</gene>
<keyword evidence="9" id="KW-0812">Transmembrane</keyword>
<evidence type="ECO:0000256" key="5">
    <source>
        <dbReference type="ARBA" id="ARBA00022679"/>
    </source>
</evidence>
<dbReference type="Gene3D" id="3.30.450.20">
    <property type="entry name" value="PAS domain"/>
    <property type="match status" value="1"/>
</dbReference>
<dbReference type="PROSITE" id="PS50885">
    <property type="entry name" value="HAMP"/>
    <property type="match status" value="1"/>
</dbReference>
<dbReference type="InterPro" id="IPR036890">
    <property type="entry name" value="HATPase_C_sf"/>
</dbReference>
<proteinExistence type="predicted"/>
<dbReference type="CDD" id="cd06225">
    <property type="entry name" value="HAMP"/>
    <property type="match status" value="1"/>
</dbReference>
<dbReference type="PANTHER" id="PTHR42878">
    <property type="entry name" value="TWO-COMPONENT HISTIDINE KINASE"/>
    <property type="match status" value="1"/>
</dbReference>
<dbReference type="CDD" id="cd00130">
    <property type="entry name" value="PAS"/>
    <property type="match status" value="1"/>
</dbReference>
<feature type="domain" description="PAC" evidence="12">
    <location>
        <begin position="316"/>
        <end position="367"/>
    </location>
</feature>
<evidence type="ECO:0000256" key="9">
    <source>
        <dbReference type="SAM" id="Phobius"/>
    </source>
</evidence>
<dbReference type="InterPro" id="IPR050351">
    <property type="entry name" value="BphY/WalK/GraS-like"/>
</dbReference>
<dbReference type="SUPFAM" id="SSF55874">
    <property type="entry name" value="ATPase domain of HSP90 chaperone/DNA topoisomerase II/histidine kinase"/>
    <property type="match status" value="1"/>
</dbReference>
<dbReference type="InterPro" id="IPR000700">
    <property type="entry name" value="PAS-assoc_C"/>
</dbReference>
<keyword evidence="5 14" id="KW-0808">Transferase</keyword>
<dbReference type="FunFam" id="3.30.565.10:FF:000006">
    <property type="entry name" value="Sensor histidine kinase WalK"/>
    <property type="match status" value="1"/>
</dbReference>
<dbReference type="SMART" id="SM00387">
    <property type="entry name" value="HATPase_c"/>
    <property type="match status" value="1"/>
</dbReference>
<dbReference type="OrthoDB" id="9808408at2"/>
<comment type="catalytic activity">
    <reaction evidence="1">
        <text>ATP + protein L-histidine = ADP + protein N-phospho-L-histidine.</text>
        <dbReference type="EC" id="2.7.13.3"/>
    </reaction>
</comment>
<sequence>MNLSLRTALILALLLGTLLPASINGYFSLNRQLDKAEADLHAAHARIADVLALGMQEPLWNLSPEAGRPLLQSFMSDERVVRISVNDATLGNFLSANRPDRVTGHLYKLSRIVSKQGNNIGTVTVELDDGYVVAQIHANQRFYIIAVALQVAISMGLILFLLESRLLRPVHKLTRQSLKLAQQDLTEGFEWQRNDELGTLGRNLEHTRLSLRQLIQALEQKNLQLEADLLSRRQIESALRASEDRYRRLVENTQVIPWDAHPEAWSFTYVGPQAEDLLGYPLASWYQENFLVNVLHPDDRHLLYPVFSEFTQTRHSQVECRFIGHDGRVVWVWLAASATVNADGSKHLQGYLVDISARRHTAQELENYRNHLEEAIEQRTRAMATVQHESDALSWSISHDLRTPLRTIDGFSQVLQEDYGEKLDINARNYLSRIRTAVLNMSMLIEDLIALTRISRSEVRRQEVDVSALAQDVIEELEALEPERKVSVRVRPGLTAWADPRLLRVVLHNLLHNAWKFTATRDHADIEFGMNPTGGQPVFYVRDNGVGFDMSQAGKLFTPFHRLHGPGEAAGNGIGLAIAQRAIHRHDGRIWARSKANEGTTLFFTVPDLRREPGAREFALLP</sequence>
<dbReference type="SMART" id="SM00388">
    <property type="entry name" value="HisKA"/>
    <property type="match status" value="1"/>
</dbReference>
<dbReference type="InterPro" id="IPR000014">
    <property type="entry name" value="PAS"/>
</dbReference>
<dbReference type="InterPro" id="IPR001610">
    <property type="entry name" value="PAC"/>
</dbReference>
<feature type="domain" description="HAMP" evidence="13">
    <location>
        <begin position="164"/>
        <end position="216"/>
    </location>
</feature>
<organism evidence="14 15">
    <name type="scientific">Amantichitinum ursilacus</name>
    <dbReference type="NCBI Taxonomy" id="857265"/>
    <lineage>
        <taxon>Bacteria</taxon>
        <taxon>Pseudomonadati</taxon>
        <taxon>Pseudomonadota</taxon>
        <taxon>Betaproteobacteria</taxon>
        <taxon>Neisseriales</taxon>
        <taxon>Chitinibacteraceae</taxon>
        <taxon>Amantichitinum</taxon>
    </lineage>
</organism>
<dbReference type="Pfam" id="PF00512">
    <property type="entry name" value="HisKA"/>
    <property type="match status" value="1"/>
</dbReference>
<dbReference type="Gene3D" id="6.10.340.10">
    <property type="match status" value="1"/>
</dbReference>
<dbReference type="InterPro" id="IPR036097">
    <property type="entry name" value="HisK_dim/P_sf"/>
</dbReference>
<dbReference type="PROSITE" id="PS50113">
    <property type="entry name" value="PAC"/>
    <property type="match status" value="1"/>
</dbReference>
<dbReference type="SUPFAM" id="SSF47384">
    <property type="entry name" value="Homodimeric domain of signal transducing histidine kinase"/>
    <property type="match status" value="1"/>
</dbReference>
<comment type="caution">
    <text evidence="14">The sequence shown here is derived from an EMBL/GenBank/DDBJ whole genome shotgun (WGS) entry which is preliminary data.</text>
</comment>
<protein>
    <recommendedName>
        <fullName evidence="3">histidine kinase</fullName>
        <ecNumber evidence="3">2.7.13.3</ecNumber>
    </recommendedName>
</protein>
<dbReference type="InterPro" id="IPR003660">
    <property type="entry name" value="HAMP_dom"/>
</dbReference>
<evidence type="ECO:0000256" key="7">
    <source>
        <dbReference type="ARBA" id="ARBA00023136"/>
    </source>
</evidence>
<keyword evidence="4" id="KW-0597">Phosphoprotein</keyword>
<dbReference type="SMART" id="SM00304">
    <property type="entry name" value="HAMP"/>
    <property type="match status" value="1"/>
</dbReference>
<evidence type="ECO:0000259" key="12">
    <source>
        <dbReference type="PROSITE" id="PS50113"/>
    </source>
</evidence>
<accession>A0A0N0GNL5</accession>
<dbReference type="Gene3D" id="1.10.287.130">
    <property type="match status" value="1"/>
</dbReference>
<dbReference type="EC" id="2.7.13.3" evidence="3"/>
<dbReference type="NCBIfam" id="TIGR00229">
    <property type="entry name" value="sensory_box"/>
    <property type="match status" value="1"/>
</dbReference>
<dbReference type="SMART" id="SM00086">
    <property type="entry name" value="PAC"/>
    <property type="match status" value="1"/>
</dbReference>
<feature type="coiled-coil region" evidence="8">
    <location>
        <begin position="358"/>
        <end position="385"/>
    </location>
</feature>
<dbReference type="Pfam" id="PF00672">
    <property type="entry name" value="HAMP"/>
    <property type="match status" value="1"/>
</dbReference>
<dbReference type="Gene3D" id="3.30.565.10">
    <property type="entry name" value="Histidine kinase-like ATPase, C-terminal domain"/>
    <property type="match status" value="1"/>
</dbReference>
<evidence type="ECO:0000256" key="6">
    <source>
        <dbReference type="ARBA" id="ARBA00022777"/>
    </source>
</evidence>
<dbReference type="SUPFAM" id="SSF55785">
    <property type="entry name" value="PYP-like sensor domain (PAS domain)"/>
    <property type="match status" value="1"/>
</dbReference>
<evidence type="ECO:0000313" key="15">
    <source>
        <dbReference type="Proteomes" id="UP000037939"/>
    </source>
</evidence>
<dbReference type="GO" id="GO:0000155">
    <property type="term" value="F:phosphorelay sensor kinase activity"/>
    <property type="evidence" value="ECO:0007669"/>
    <property type="project" value="InterPro"/>
</dbReference>
<dbReference type="CDD" id="cd00082">
    <property type="entry name" value="HisKA"/>
    <property type="match status" value="1"/>
</dbReference>
<dbReference type="InterPro" id="IPR004358">
    <property type="entry name" value="Sig_transdc_His_kin-like_C"/>
</dbReference>
<dbReference type="AlphaFoldDB" id="A0A0N0GNL5"/>
<dbReference type="InterPro" id="IPR003661">
    <property type="entry name" value="HisK_dim/P_dom"/>
</dbReference>
<evidence type="ECO:0000259" key="10">
    <source>
        <dbReference type="PROSITE" id="PS50109"/>
    </source>
</evidence>
<evidence type="ECO:0000259" key="13">
    <source>
        <dbReference type="PROSITE" id="PS50885"/>
    </source>
</evidence>
<evidence type="ECO:0000256" key="1">
    <source>
        <dbReference type="ARBA" id="ARBA00000085"/>
    </source>
</evidence>
<evidence type="ECO:0000259" key="11">
    <source>
        <dbReference type="PROSITE" id="PS50112"/>
    </source>
</evidence>
<reference evidence="14 15" key="1">
    <citation type="submission" date="2015-07" db="EMBL/GenBank/DDBJ databases">
        <title>Draft genome sequence of the Amantichitinum ursilacus IGB-41, a new chitin-degrading bacterium.</title>
        <authorList>
            <person name="Kirstahler P."/>
            <person name="Guenther M."/>
            <person name="Grumaz C."/>
            <person name="Rupp S."/>
            <person name="Zibek S."/>
            <person name="Sohn K."/>
        </authorList>
    </citation>
    <scope>NUCLEOTIDE SEQUENCE [LARGE SCALE GENOMIC DNA]</scope>
    <source>
        <strain evidence="14 15">IGB-41</strain>
    </source>
</reference>
<dbReference type="SUPFAM" id="SSF158472">
    <property type="entry name" value="HAMP domain-like"/>
    <property type="match status" value="1"/>
</dbReference>
<feature type="transmembrane region" description="Helical" evidence="9">
    <location>
        <begin position="142"/>
        <end position="162"/>
    </location>
</feature>
<name>A0A0N0GNL5_9NEIS</name>
<feature type="domain" description="PAS" evidence="11">
    <location>
        <begin position="242"/>
        <end position="314"/>
    </location>
</feature>
<evidence type="ECO:0000256" key="8">
    <source>
        <dbReference type="SAM" id="Coils"/>
    </source>
</evidence>
<keyword evidence="15" id="KW-1185">Reference proteome</keyword>
<dbReference type="PROSITE" id="PS50112">
    <property type="entry name" value="PAS"/>
    <property type="match status" value="1"/>
</dbReference>
<dbReference type="GO" id="GO:0000156">
    <property type="term" value="F:phosphorelay response regulator activity"/>
    <property type="evidence" value="ECO:0007669"/>
    <property type="project" value="TreeGrafter"/>
</dbReference>
<evidence type="ECO:0000313" key="14">
    <source>
        <dbReference type="EMBL" id="KPC52653.1"/>
    </source>
</evidence>
<dbReference type="InterPro" id="IPR003594">
    <property type="entry name" value="HATPase_dom"/>
</dbReference>
<comment type="subcellular location">
    <subcellularLocation>
        <location evidence="2">Cell inner membrane</location>
        <topology evidence="2">Multi-pass membrane protein</topology>
    </subcellularLocation>
</comment>
<dbReference type="Proteomes" id="UP000037939">
    <property type="component" value="Unassembled WGS sequence"/>
</dbReference>
<keyword evidence="7 9" id="KW-0472">Membrane</keyword>
<evidence type="ECO:0000256" key="2">
    <source>
        <dbReference type="ARBA" id="ARBA00004429"/>
    </source>
</evidence>
<dbReference type="InterPro" id="IPR013655">
    <property type="entry name" value="PAS_fold_3"/>
</dbReference>